<name>A0A4P9XI17_9FUNG</name>
<feature type="chain" id="PRO_5020684907" evidence="1">
    <location>
        <begin position="28"/>
        <end position="207"/>
    </location>
</feature>
<accession>A0A4P9XI17</accession>
<dbReference type="EMBL" id="KZ993405">
    <property type="protein sequence ID" value="RKP04860.1"/>
    <property type="molecule type" value="Genomic_DNA"/>
</dbReference>
<keyword evidence="3" id="KW-1185">Reference proteome</keyword>
<dbReference type="Proteomes" id="UP000271241">
    <property type="component" value="Unassembled WGS sequence"/>
</dbReference>
<reference evidence="3" key="1">
    <citation type="journal article" date="2018" name="Nat. Microbiol.">
        <title>Leveraging single-cell genomics to expand the fungal tree of life.</title>
        <authorList>
            <person name="Ahrendt S.R."/>
            <person name="Quandt C.A."/>
            <person name="Ciobanu D."/>
            <person name="Clum A."/>
            <person name="Salamov A."/>
            <person name="Andreopoulos B."/>
            <person name="Cheng J.F."/>
            <person name="Woyke T."/>
            <person name="Pelin A."/>
            <person name="Henrissat B."/>
            <person name="Reynolds N.K."/>
            <person name="Benny G.L."/>
            <person name="Smith M.E."/>
            <person name="James T.Y."/>
            <person name="Grigoriev I.V."/>
        </authorList>
    </citation>
    <scope>NUCLEOTIDE SEQUENCE [LARGE SCALE GENOMIC DNA]</scope>
    <source>
        <strain evidence="3">RSA 1356</strain>
    </source>
</reference>
<organism evidence="2 3">
    <name type="scientific">Thamnocephalis sphaerospora</name>
    <dbReference type="NCBI Taxonomy" id="78915"/>
    <lineage>
        <taxon>Eukaryota</taxon>
        <taxon>Fungi</taxon>
        <taxon>Fungi incertae sedis</taxon>
        <taxon>Zoopagomycota</taxon>
        <taxon>Zoopagomycotina</taxon>
        <taxon>Zoopagomycetes</taxon>
        <taxon>Zoopagales</taxon>
        <taxon>Sigmoideomycetaceae</taxon>
        <taxon>Thamnocephalis</taxon>
    </lineage>
</organism>
<evidence type="ECO:0000313" key="3">
    <source>
        <dbReference type="Proteomes" id="UP000271241"/>
    </source>
</evidence>
<evidence type="ECO:0000313" key="2">
    <source>
        <dbReference type="EMBL" id="RKP04860.1"/>
    </source>
</evidence>
<evidence type="ECO:0000256" key="1">
    <source>
        <dbReference type="SAM" id="SignalP"/>
    </source>
</evidence>
<gene>
    <name evidence="2" type="ORF">THASP1DRAFT_33329</name>
</gene>
<proteinExistence type="predicted"/>
<keyword evidence="1" id="KW-0732">Signal</keyword>
<feature type="signal peptide" evidence="1">
    <location>
        <begin position="1"/>
        <end position="27"/>
    </location>
</feature>
<sequence length="207" mass="22291">MRFNSLLGTTTAVALAVLALAGSFVDASPADARQNSAPSQARTLTPSGNSLQDFRALVNNAIQLVPKFGFIQLEGTEVTQESINQDQVERIVMRNRDGIIAREIELQYAKPSDKDHPIYAIITDYSDNEAATIGSTFFKFKYNQNTGIIQSYSLETPNGHAFVLATPSGNGLQSLMFHKMSGATGVSLGSAEAWDGKSTPVFTDPQA</sequence>
<protein>
    <submittedName>
        <fullName evidence="2">Uncharacterized protein</fullName>
    </submittedName>
</protein>
<dbReference type="AlphaFoldDB" id="A0A4P9XI17"/>